<keyword evidence="2" id="KW-1185">Reference proteome</keyword>
<organism evidence="1 2">
    <name type="scientific">Liparis tanakae</name>
    <name type="common">Tanaka's snailfish</name>
    <dbReference type="NCBI Taxonomy" id="230148"/>
    <lineage>
        <taxon>Eukaryota</taxon>
        <taxon>Metazoa</taxon>
        <taxon>Chordata</taxon>
        <taxon>Craniata</taxon>
        <taxon>Vertebrata</taxon>
        <taxon>Euteleostomi</taxon>
        <taxon>Actinopterygii</taxon>
        <taxon>Neopterygii</taxon>
        <taxon>Teleostei</taxon>
        <taxon>Neoteleostei</taxon>
        <taxon>Acanthomorphata</taxon>
        <taxon>Eupercaria</taxon>
        <taxon>Perciformes</taxon>
        <taxon>Cottioidei</taxon>
        <taxon>Cottales</taxon>
        <taxon>Liparidae</taxon>
        <taxon>Liparis</taxon>
    </lineage>
</organism>
<gene>
    <name evidence="1" type="ORF">EYF80_027671</name>
</gene>
<dbReference type="Proteomes" id="UP000314294">
    <property type="component" value="Unassembled WGS sequence"/>
</dbReference>
<dbReference type="OrthoDB" id="10601648at2759"/>
<proteinExistence type="predicted"/>
<name>A0A4Z2H974_9TELE</name>
<accession>A0A4Z2H974</accession>
<evidence type="ECO:0000313" key="1">
    <source>
        <dbReference type="EMBL" id="TNN62080.1"/>
    </source>
</evidence>
<evidence type="ECO:0000313" key="2">
    <source>
        <dbReference type="Proteomes" id="UP000314294"/>
    </source>
</evidence>
<dbReference type="EMBL" id="SRLO01000301">
    <property type="protein sequence ID" value="TNN62080.1"/>
    <property type="molecule type" value="Genomic_DNA"/>
</dbReference>
<protein>
    <submittedName>
        <fullName evidence="1">Uncharacterized protein</fullName>
    </submittedName>
</protein>
<dbReference type="AlphaFoldDB" id="A0A4Z2H974"/>
<reference evidence="1 2" key="1">
    <citation type="submission" date="2019-03" db="EMBL/GenBank/DDBJ databases">
        <title>First draft genome of Liparis tanakae, snailfish: a comprehensive survey of snailfish specific genes.</title>
        <authorList>
            <person name="Kim W."/>
            <person name="Song I."/>
            <person name="Jeong J.-H."/>
            <person name="Kim D."/>
            <person name="Kim S."/>
            <person name="Ryu S."/>
            <person name="Song J.Y."/>
            <person name="Lee S.K."/>
        </authorList>
    </citation>
    <scope>NUCLEOTIDE SEQUENCE [LARGE SCALE GENOMIC DNA]</scope>
    <source>
        <tissue evidence="1">Muscle</tissue>
    </source>
</reference>
<sequence>MSVVYEGREAPLEYTAVVERSLGSGGELGDRKVVVTGVPVAVATLRRVFVRMLVVAGLRSAAAAVMLVRLMPSVSRVCSKAFSGTAKASSFFSPFAITDGFWVARPHLQPFFSAGFLYVGLTGAGGTRQPAINRWSLPPSLVLEPPPLRALAWGFLRPASTCFLAPLLWLGAGRLSLGGAPFGRAEYVCAGTVKEGVGGCMYRV</sequence>
<comment type="caution">
    <text evidence="1">The sequence shown here is derived from an EMBL/GenBank/DDBJ whole genome shotgun (WGS) entry which is preliminary data.</text>
</comment>